<evidence type="ECO:0000256" key="4">
    <source>
        <dbReference type="ARBA" id="ARBA00022538"/>
    </source>
</evidence>
<reference evidence="20" key="1">
    <citation type="submission" date="2023-06" db="EMBL/GenBank/DDBJ databases">
        <title>Reference genome for the Northern bat (Eptesicus nilssonii), a most northern bat species.</title>
        <authorList>
            <person name="Laine V.N."/>
            <person name="Pulliainen A.T."/>
            <person name="Lilley T.M."/>
        </authorList>
    </citation>
    <scope>NUCLEOTIDE SEQUENCE</scope>
    <source>
        <strain evidence="20">BLF_Eptnil</strain>
        <tissue evidence="20">Kidney</tissue>
    </source>
</reference>
<protein>
    <recommendedName>
        <fullName evidence="22">ATP-sensitive inward rectifier potassium channel 12</fullName>
    </recommendedName>
</protein>
<evidence type="ECO:0000259" key="17">
    <source>
        <dbReference type="Pfam" id="PF01007"/>
    </source>
</evidence>
<feature type="domain" description="Potassium channel inwardly rectifying Kir N-terminal" evidence="18">
    <location>
        <begin position="91"/>
        <end position="134"/>
    </location>
</feature>
<evidence type="ECO:0000256" key="7">
    <source>
        <dbReference type="ARBA" id="ARBA00022882"/>
    </source>
</evidence>
<evidence type="ECO:0000256" key="3">
    <source>
        <dbReference type="ARBA" id="ARBA00022448"/>
    </source>
</evidence>
<dbReference type="SUPFAM" id="SSF81296">
    <property type="entry name" value="E set domains"/>
    <property type="match status" value="1"/>
</dbReference>
<evidence type="ECO:0000256" key="2">
    <source>
        <dbReference type="ARBA" id="ARBA00008250"/>
    </source>
</evidence>
<comment type="subcellular location">
    <subcellularLocation>
        <location evidence="1 14">Membrane</location>
        <topology evidence="1 14">Multi-pass membrane protein</topology>
    </subcellularLocation>
</comment>
<keyword evidence="12 14" id="KW-0407">Ion channel</keyword>
<evidence type="ECO:0000259" key="18">
    <source>
        <dbReference type="Pfam" id="PF08466"/>
    </source>
</evidence>
<keyword evidence="7 14" id="KW-0851">Voltage-gated channel</keyword>
<dbReference type="Gene3D" id="1.10.287.70">
    <property type="match status" value="1"/>
</dbReference>
<keyword evidence="10 14" id="KW-0406">Ion transport</keyword>
<keyword evidence="21" id="KW-1185">Reference proteome</keyword>
<accession>A0AA40LHC0</accession>
<evidence type="ECO:0000256" key="6">
    <source>
        <dbReference type="ARBA" id="ARBA00022799"/>
    </source>
</evidence>
<feature type="compositionally biased region" description="Acidic residues" evidence="15">
    <location>
        <begin position="474"/>
        <end position="484"/>
    </location>
</feature>
<evidence type="ECO:0000313" key="21">
    <source>
        <dbReference type="Proteomes" id="UP001177744"/>
    </source>
</evidence>
<evidence type="ECO:0000256" key="14">
    <source>
        <dbReference type="RuleBase" id="RU003822"/>
    </source>
</evidence>
<dbReference type="EMBL" id="JAULJE010000020">
    <property type="protein sequence ID" value="KAK1331769.1"/>
    <property type="molecule type" value="Genomic_DNA"/>
</dbReference>
<dbReference type="GO" id="GO:0034765">
    <property type="term" value="P:regulation of monoatomic ion transmembrane transport"/>
    <property type="evidence" value="ECO:0007669"/>
    <property type="project" value="TreeGrafter"/>
</dbReference>
<dbReference type="SUPFAM" id="SSF81324">
    <property type="entry name" value="Voltage-gated potassium channels"/>
    <property type="match status" value="1"/>
</dbReference>
<keyword evidence="3 14" id="KW-0813">Transport</keyword>
<evidence type="ECO:0000256" key="15">
    <source>
        <dbReference type="SAM" id="MobiDB-lite"/>
    </source>
</evidence>
<evidence type="ECO:0008006" key="22">
    <source>
        <dbReference type="Google" id="ProtNLM"/>
    </source>
</evidence>
<dbReference type="InterPro" id="IPR016449">
    <property type="entry name" value="K_chnl_inward-rec_Kir"/>
</dbReference>
<comment type="caution">
    <text evidence="20">The sequence shown here is derived from an EMBL/GenBank/DDBJ whole genome shotgun (WGS) entry which is preliminary data.</text>
</comment>
<dbReference type="Pfam" id="PF17655">
    <property type="entry name" value="IRK_C"/>
    <property type="match status" value="1"/>
</dbReference>
<organism evidence="20 21">
    <name type="scientific">Cnephaeus nilssonii</name>
    <name type="common">Northern bat</name>
    <name type="synonym">Eptesicus nilssonii</name>
    <dbReference type="NCBI Taxonomy" id="3371016"/>
    <lineage>
        <taxon>Eukaryota</taxon>
        <taxon>Metazoa</taxon>
        <taxon>Chordata</taxon>
        <taxon>Craniata</taxon>
        <taxon>Vertebrata</taxon>
        <taxon>Euteleostomi</taxon>
        <taxon>Mammalia</taxon>
        <taxon>Eutheria</taxon>
        <taxon>Laurasiatheria</taxon>
        <taxon>Chiroptera</taxon>
        <taxon>Yangochiroptera</taxon>
        <taxon>Vespertilionidae</taxon>
        <taxon>Cnephaeus</taxon>
    </lineage>
</organism>
<sequence>MWLASRSLLTTALGGRSSAHFVVEEAGPRKGKHLSLSPGVSPSLADRSGLGRRVAVGQETVGGFGNSGGAAPPGAGVGARSQDLPAPGMTAAGQATPYSTVSLSEDGLHLVTMSGTNGFGNGKVHTRRRCRNRFVKKNGQCNIEFANMDEKSQRYLADMFTTCVDIRWRYMLLLFSLAFLASWLLFGVIFWVIAVAHGDLEPAEARGRPPCVLQVHGFMAAFLFSIETQTTIGYGLRCVTEECPVAVFMVVAQSIVGCIIDSFMIGAIMAKMARPKKRAQTLLFSHHAVVALRDGRLCLMWRVGNLRKSHIVEAHVRAQLIKPRVTQEGEYIPLDQLDMDVGFDKGLDRIFLVSPITILHEIDEASPLFGISRQDLEADDFEIVVILEGMVEATAMTTQARSSYLASEILWGHRFEPVLFEEKNQYKIDYSRFHKTYEVPATPRCSARDLAENKFLLPGTSSFCYENELAFVSPDEEDAAEDDPAGGLQARLGLARPPAGSSALEPRPYRRESEI</sequence>
<dbReference type="FunFam" id="2.60.40.1400:FF:000001">
    <property type="entry name" value="G protein-activated inward rectifier potassium channel 2"/>
    <property type="match status" value="1"/>
</dbReference>
<evidence type="ECO:0000256" key="11">
    <source>
        <dbReference type="ARBA" id="ARBA00023136"/>
    </source>
</evidence>
<keyword evidence="9 16" id="KW-1133">Transmembrane helix</keyword>
<dbReference type="FunFam" id="1.10.287.70:FF:000039">
    <property type="entry name" value="ATP-sensitive inward rectifier potassium channel 12"/>
    <property type="match status" value="1"/>
</dbReference>
<dbReference type="InterPro" id="IPR040445">
    <property type="entry name" value="Kir_TM"/>
</dbReference>
<dbReference type="GO" id="GO:0034702">
    <property type="term" value="C:monoatomic ion channel complex"/>
    <property type="evidence" value="ECO:0007669"/>
    <property type="project" value="UniProtKB-KW"/>
</dbReference>
<gene>
    <name evidence="20" type="ORF">QTO34_009744</name>
</gene>
<feature type="domain" description="Potassium channel inwardly rectifying transmembrane" evidence="17">
    <location>
        <begin position="135"/>
        <end position="275"/>
    </location>
</feature>
<dbReference type="GO" id="GO:1990573">
    <property type="term" value="P:potassium ion import across plasma membrane"/>
    <property type="evidence" value="ECO:0007669"/>
    <property type="project" value="TreeGrafter"/>
</dbReference>
<dbReference type="PANTHER" id="PTHR11767:SF14">
    <property type="entry name" value="ATP-SENSITIVE INWARD RECTIFIER POTASSIUM CHANNEL 12-RELATED"/>
    <property type="match status" value="1"/>
</dbReference>
<dbReference type="Pfam" id="PF08466">
    <property type="entry name" value="IRK_N"/>
    <property type="match status" value="1"/>
</dbReference>
<keyword evidence="8 14" id="KW-0630">Potassium</keyword>
<dbReference type="PANTHER" id="PTHR11767">
    <property type="entry name" value="INWARD RECTIFIER POTASSIUM CHANNEL"/>
    <property type="match status" value="1"/>
</dbReference>
<dbReference type="PRINTS" id="PR01325">
    <property type="entry name" value="KIR22CHANNEL"/>
</dbReference>
<evidence type="ECO:0000256" key="12">
    <source>
        <dbReference type="ARBA" id="ARBA00023303"/>
    </source>
</evidence>
<evidence type="ECO:0000256" key="16">
    <source>
        <dbReference type="SAM" id="Phobius"/>
    </source>
</evidence>
<feature type="transmembrane region" description="Helical" evidence="16">
    <location>
        <begin position="246"/>
        <end position="270"/>
    </location>
</feature>
<evidence type="ECO:0000259" key="19">
    <source>
        <dbReference type="Pfam" id="PF17655"/>
    </source>
</evidence>
<keyword evidence="6" id="KW-0702">S-nitrosylation</keyword>
<keyword evidence="4 14" id="KW-0633">Potassium transport</keyword>
<dbReference type="Proteomes" id="UP001177744">
    <property type="component" value="Unassembled WGS sequence"/>
</dbReference>
<dbReference type="InterPro" id="IPR014756">
    <property type="entry name" value="Ig_E-set"/>
</dbReference>
<feature type="transmembrane region" description="Helical" evidence="16">
    <location>
        <begin position="207"/>
        <end position="226"/>
    </location>
</feature>
<dbReference type="InterPro" id="IPR041647">
    <property type="entry name" value="IRK_C"/>
</dbReference>
<evidence type="ECO:0000313" key="20">
    <source>
        <dbReference type="EMBL" id="KAK1331769.1"/>
    </source>
</evidence>
<dbReference type="Gene3D" id="2.60.40.1400">
    <property type="entry name" value="G protein-activated inward rectifier potassium channel 1"/>
    <property type="match status" value="1"/>
</dbReference>
<dbReference type="PRINTS" id="PR01320">
    <property type="entry name" value="KIRCHANNEL"/>
</dbReference>
<name>A0AA40LHC0_CNENI</name>
<feature type="region of interest" description="Disordered" evidence="15">
    <location>
        <begin position="28"/>
        <end position="91"/>
    </location>
</feature>
<evidence type="ECO:0000256" key="1">
    <source>
        <dbReference type="ARBA" id="ARBA00004141"/>
    </source>
</evidence>
<comment type="catalytic activity">
    <reaction evidence="13">
        <text>K(+)(in) = K(+)(out)</text>
        <dbReference type="Rhea" id="RHEA:29463"/>
        <dbReference type="ChEBI" id="CHEBI:29103"/>
    </reaction>
</comment>
<dbReference type="GO" id="GO:0005242">
    <property type="term" value="F:inward rectifier potassium channel activity"/>
    <property type="evidence" value="ECO:0007669"/>
    <property type="project" value="InterPro"/>
</dbReference>
<evidence type="ECO:0000256" key="10">
    <source>
        <dbReference type="ARBA" id="ARBA00023065"/>
    </source>
</evidence>
<dbReference type="AlphaFoldDB" id="A0AA40LHC0"/>
<feature type="transmembrane region" description="Helical" evidence="16">
    <location>
        <begin position="170"/>
        <end position="195"/>
    </location>
</feature>
<proteinExistence type="inferred from homology"/>
<feature type="domain" description="Inward rectifier potassium channel C-terminal" evidence="19">
    <location>
        <begin position="282"/>
        <end position="454"/>
    </location>
</feature>
<keyword evidence="5 14" id="KW-0812">Transmembrane</keyword>
<evidence type="ECO:0000256" key="8">
    <source>
        <dbReference type="ARBA" id="ARBA00022958"/>
    </source>
</evidence>
<dbReference type="GO" id="GO:0005886">
    <property type="term" value="C:plasma membrane"/>
    <property type="evidence" value="ECO:0007669"/>
    <property type="project" value="TreeGrafter"/>
</dbReference>
<feature type="region of interest" description="Disordered" evidence="15">
    <location>
        <begin position="474"/>
        <end position="515"/>
    </location>
</feature>
<evidence type="ECO:0000256" key="9">
    <source>
        <dbReference type="ARBA" id="ARBA00022989"/>
    </source>
</evidence>
<dbReference type="Pfam" id="PF01007">
    <property type="entry name" value="IRK"/>
    <property type="match status" value="1"/>
</dbReference>
<evidence type="ECO:0000256" key="5">
    <source>
        <dbReference type="ARBA" id="ARBA00022692"/>
    </source>
</evidence>
<evidence type="ECO:0000256" key="13">
    <source>
        <dbReference type="ARBA" id="ARBA00034430"/>
    </source>
</evidence>
<dbReference type="InterPro" id="IPR003272">
    <property type="entry name" value="K_chnl_inward-rec_Kir2.2"/>
</dbReference>
<dbReference type="InterPro" id="IPR013518">
    <property type="entry name" value="K_chnl_inward-rec_Kir_cyto"/>
</dbReference>
<comment type="similarity">
    <text evidence="2">Belongs to the inward rectifier-type potassium channel (TC 1.A.2.1) family. KCNJ12 subfamily.</text>
</comment>
<dbReference type="InterPro" id="IPR013673">
    <property type="entry name" value="K_chnl_inward-rec_Kir_N"/>
</dbReference>
<keyword evidence="11 16" id="KW-0472">Membrane</keyword>